<gene>
    <name evidence="1" type="ORF">JI744_06640</name>
</gene>
<dbReference type="AlphaFoldDB" id="A0A8J7MQ75"/>
<evidence type="ECO:0000313" key="1">
    <source>
        <dbReference type="EMBL" id="MBL4927778.1"/>
    </source>
</evidence>
<protein>
    <submittedName>
        <fullName evidence="1">Uncharacterized protein</fullName>
    </submittedName>
</protein>
<sequence>MTKTRQKRDNSYYLDRLRIDHPGIYADFQAGKFKNASEALIKAGLRKPKTALDALHSAWAKATTAERVAFKAMIGCAPKVSTTSFISPGVSQPTTPASTPRPIHQNRYLTPEAADDIRAIMARRGLKNGDVMRELGFNPLNASLGMALNRNTQIKEPLLKALEGWIVSYRA</sequence>
<accession>A0A8J7MQ75</accession>
<keyword evidence="2" id="KW-1185">Reference proteome</keyword>
<comment type="caution">
    <text evidence="1">The sequence shown here is derived from an EMBL/GenBank/DDBJ whole genome shotgun (WGS) entry which is preliminary data.</text>
</comment>
<reference evidence="1" key="1">
    <citation type="submission" date="2021-01" db="EMBL/GenBank/DDBJ databases">
        <title>Genome seq and assembly of Tabrizicola sp. KVB23.</title>
        <authorList>
            <person name="Chhetri G."/>
        </authorList>
    </citation>
    <scope>NUCLEOTIDE SEQUENCE</scope>
    <source>
        <strain evidence="1">KVB23</strain>
    </source>
</reference>
<organism evidence="1 2">
    <name type="scientific">Fuscibacter oryzae</name>
    <dbReference type="NCBI Taxonomy" id="2803939"/>
    <lineage>
        <taxon>Bacteria</taxon>
        <taxon>Pseudomonadati</taxon>
        <taxon>Pseudomonadota</taxon>
        <taxon>Alphaproteobacteria</taxon>
        <taxon>Rhodobacterales</taxon>
        <taxon>Paracoccaceae</taxon>
        <taxon>Fuscibacter</taxon>
    </lineage>
</organism>
<name>A0A8J7MQ75_9RHOB</name>
<dbReference type="EMBL" id="JAESVP010000003">
    <property type="protein sequence ID" value="MBL4927778.1"/>
    <property type="molecule type" value="Genomic_DNA"/>
</dbReference>
<proteinExistence type="predicted"/>
<dbReference type="Proteomes" id="UP000619033">
    <property type="component" value="Unassembled WGS sequence"/>
</dbReference>
<dbReference type="RefSeq" id="WP_202658919.1">
    <property type="nucleotide sequence ID" value="NZ_JAESVP010000003.1"/>
</dbReference>
<evidence type="ECO:0000313" key="2">
    <source>
        <dbReference type="Proteomes" id="UP000619033"/>
    </source>
</evidence>